<dbReference type="PANTHER" id="PTHR43520:SF8">
    <property type="entry name" value="P-TYPE CU(+) TRANSPORTER"/>
    <property type="match status" value="1"/>
</dbReference>
<organism evidence="25 26">
    <name type="scientific">Candidatus Caccalectryoclostridium excrementigallinarum</name>
    <dbReference type="NCBI Taxonomy" id="2840710"/>
    <lineage>
        <taxon>Bacteria</taxon>
        <taxon>Bacillati</taxon>
        <taxon>Bacillota</taxon>
        <taxon>Clostridia</taxon>
        <taxon>Christensenellales</taxon>
        <taxon>Christensenellaceae</taxon>
        <taxon>Christensenellaceae incertae sedis</taxon>
        <taxon>Candidatus Caccalectryoclostridium</taxon>
    </lineage>
</organism>
<proteinExistence type="inferred from homology"/>
<evidence type="ECO:0000256" key="6">
    <source>
        <dbReference type="ARBA" id="ARBA00022475"/>
    </source>
</evidence>
<dbReference type="SUPFAM" id="SSF81653">
    <property type="entry name" value="Calcium ATPase, transduction domain A"/>
    <property type="match status" value="1"/>
</dbReference>
<protein>
    <recommendedName>
        <fullName evidence="4">Copper-exporting P-type ATPase</fullName>
        <ecNumber evidence="3">7.2.2.8</ecNumber>
    </recommendedName>
    <alternativeName>
        <fullName evidence="19">Copper-exporting P-type ATPase A</fullName>
    </alternativeName>
    <alternativeName>
        <fullName evidence="20">Cu(+)-exporting ATPase</fullName>
    </alternativeName>
</protein>
<keyword evidence="23" id="KW-0175">Coiled coil</keyword>
<evidence type="ECO:0000256" key="11">
    <source>
        <dbReference type="ARBA" id="ARBA00022796"/>
    </source>
</evidence>
<keyword evidence="11" id="KW-0187">Copper transport</keyword>
<dbReference type="InterPro" id="IPR006121">
    <property type="entry name" value="HMA_dom"/>
</dbReference>
<feature type="transmembrane region" description="Helical" evidence="22">
    <location>
        <begin position="186"/>
        <end position="205"/>
    </location>
</feature>
<dbReference type="InterPro" id="IPR006122">
    <property type="entry name" value="HMA_Cu_ion-bd"/>
</dbReference>
<dbReference type="PRINTS" id="PR00943">
    <property type="entry name" value="CUATPASE"/>
</dbReference>
<feature type="transmembrane region" description="Helical" evidence="22">
    <location>
        <begin position="118"/>
        <end position="141"/>
    </location>
</feature>
<evidence type="ECO:0000313" key="26">
    <source>
        <dbReference type="Proteomes" id="UP000824145"/>
    </source>
</evidence>
<dbReference type="NCBIfam" id="TIGR01525">
    <property type="entry name" value="ATPase-IB_hvy"/>
    <property type="match status" value="1"/>
</dbReference>
<feature type="transmembrane region" description="Helical" evidence="22">
    <location>
        <begin position="85"/>
        <end position="106"/>
    </location>
</feature>
<evidence type="ECO:0000313" key="25">
    <source>
        <dbReference type="EMBL" id="HIU63066.1"/>
    </source>
</evidence>
<keyword evidence="9" id="KW-0677">Repeat</keyword>
<evidence type="ECO:0000256" key="12">
    <source>
        <dbReference type="ARBA" id="ARBA00022840"/>
    </source>
</evidence>
<dbReference type="FunFam" id="2.70.150.10:FF:000020">
    <property type="entry name" value="Copper-exporting P-type ATPase A"/>
    <property type="match status" value="1"/>
</dbReference>
<evidence type="ECO:0000256" key="10">
    <source>
        <dbReference type="ARBA" id="ARBA00022741"/>
    </source>
</evidence>
<dbReference type="InterPro" id="IPR023214">
    <property type="entry name" value="HAD_sf"/>
</dbReference>
<feature type="coiled-coil region" evidence="23">
    <location>
        <begin position="738"/>
        <end position="768"/>
    </location>
</feature>
<evidence type="ECO:0000256" key="13">
    <source>
        <dbReference type="ARBA" id="ARBA00022842"/>
    </source>
</evidence>
<keyword evidence="10 22" id="KW-0547">Nucleotide-binding</keyword>
<reference evidence="25" key="1">
    <citation type="submission" date="2020-10" db="EMBL/GenBank/DDBJ databases">
        <authorList>
            <person name="Gilroy R."/>
        </authorList>
    </citation>
    <scope>NUCLEOTIDE SEQUENCE</scope>
    <source>
        <strain evidence="25">9366</strain>
    </source>
</reference>
<feature type="domain" description="HMA" evidence="24">
    <location>
        <begin position="796"/>
        <end position="862"/>
    </location>
</feature>
<keyword evidence="12 22" id="KW-0067">ATP-binding</keyword>
<dbReference type="GO" id="GO:0043682">
    <property type="term" value="F:P-type divalent copper transporter activity"/>
    <property type="evidence" value="ECO:0007669"/>
    <property type="project" value="TreeGrafter"/>
</dbReference>
<dbReference type="CDD" id="cd00371">
    <property type="entry name" value="HMA"/>
    <property type="match status" value="2"/>
</dbReference>
<keyword evidence="18 22" id="KW-0472">Membrane</keyword>
<dbReference type="InterPro" id="IPR044492">
    <property type="entry name" value="P_typ_ATPase_HD_dom"/>
</dbReference>
<dbReference type="NCBIfam" id="TIGR01511">
    <property type="entry name" value="ATPase-IB1_Cu"/>
    <property type="match status" value="1"/>
</dbReference>
<evidence type="ECO:0000256" key="14">
    <source>
        <dbReference type="ARBA" id="ARBA00022967"/>
    </source>
</evidence>
<dbReference type="InterPro" id="IPR008250">
    <property type="entry name" value="ATPase_P-typ_transduc_dom_A_sf"/>
</dbReference>
<accession>A0A9D1SK17</accession>
<dbReference type="PROSITE" id="PS50846">
    <property type="entry name" value="HMA_2"/>
    <property type="match status" value="2"/>
</dbReference>
<dbReference type="SFLD" id="SFLDS00003">
    <property type="entry name" value="Haloacid_Dehalogenase"/>
    <property type="match status" value="1"/>
</dbReference>
<dbReference type="Pfam" id="PF00403">
    <property type="entry name" value="HMA"/>
    <property type="match status" value="2"/>
</dbReference>
<dbReference type="SFLD" id="SFLDF00027">
    <property type="entry name" value="p-type_atpase"/>
    <property type="match status" value="1"/>
</dbReference>
<feature type="transmembrane region" description="Helical" evidence="22">
    <location>
        <begin position="371"/>
        <end position="393"/>
    </location>
</feature>
<dbReference type="GO" id="GO:0005524">
    <property type="term" value="F:ATP binding"/>
    <property type="evidence" value="ECO:0007669"/>
    <property type="project" value="UniProtKB-UniRule"/>
</dbReference>
<dbReference type="SUPFAM" id="SSF56784">
    <property type="entry name" value="HAD-like"/>
    <property type="match status" value="1"/>
</dbReference>
<evidence type="ECO:0000256" key="2">
    <source>
        <dbReference type="ARBA" id="ARBA00006024"/>
    </source>
</evidence>
<dbReference type="CDD" id="cd02094">
    <property type="entry name" value="P-type_ATPase_Cu-like"/>
    <property type="match status" value="1"/>
</dbReference>
<dbReference type="GO" id="GO:0005507">
    <property type="term" value="F:copper ion binding"/>
    <property type="evidence" value="ECO:0007669"/>
    <property type="project" value="InterPro"/>
</dbReference>
<evidence type="ECO:0000256" key="16">
    <source>
        <dbReference type="ARBA" id="ARBA00023008"/>
    </source>
</evidence>
<keyword evidence="13" id="KW-0460">Magnesium</keyword>
<evidence type="ECO:0000256" key="19">
    <source>
        <dbReference type="ARBA" id="ARBA00029719"/>
    </source>
</evidence>
<dbReference type="InterPro" id="IPR018303">
    <property type="entry name" value="ATPase_P-typ_P_site"/>
</dbReference>
<evidence type="ECO:0000256" key="23">
    <source>
        <dbReference type="SAM" id="Coils"/>
    </source>
</evidence>
<dbReference type="Gene3D" id="2.70.150.10">
    <property type="entry name" value="Calcium-transporting ATPase, cytoplasmic transduction domain A"/>
    <property type="match status" value="1"/>
</dbReference>
<sequence>MKTLTFKVQGMTCVVCSGTVEKALKALPSAEGVAVNFASGKAVITFDEKLLSEADIAAAVTRAGYKPVIGEVAVENKRDFAQIRLMVSFVLGLALLLWAMLPMAGVPYPAAISPDEGTLAFATVQLILCLPVPALNFGYYLRGFKNLFGLKPNMDSLIAVSTTAAFAYSLYNYVRICMGVEGLGHSLYFESVSVIIALISLGKYLEHRSLKRTGGAIAALTALTPKTAVVMRGGQRVEIASEEVLKGDIVFVRAGESFCCDGVVIEGSGEVNESMLTGESMPAEKTVGDKVFGGTVNGGSALTFRAEGVGADTALAGIIRMVEEAQNSKAPIAKLADKIAGVFVPAVMAIAVLSAVVWGATGHTAAFCMQIFVAVLVIACPCSLGLATPTAIITGTGRAARRGVLFKNAEALQKAAGVNCVVFDKTGTLTAGRPRVTDVKGDERLVLAAAAALEESSTHPLALAILSEVEERGIEPLKAEQAVNVSGSGLMGKIEGKEALAGREGFMLERGADVSAFKEDALKMQRQGKSVVYVAIGGRAVGVIGIADTLKDGAEKVCRELKKMGMRTVMLTGDNELTARAIAKRAGISEVIAQVLPGDKAAKIKNLQESGFKCLMVGDGINDAPALAQADVDMAIGAGSDTAVECADVVLVGDSLSACTDALLIGRATMRNVRENLFWAFIYNIIGIPFAAGVFFALTQNESTLLNPMIAALAMSLSSICVVGNALRLTRYDPDKARARMDGTLNELKEARREAKRQAKAAKKAEIAAKKAGVCKLNAENENKITVPERDEEGYMKITISVEGMMCAHCEARVTGALEALEGVKKAKASAKEKNVVVKFDEDKVDVVKLKKTIEEQGYKVTD</sequence>
<dbReference type="Pfam" id="PF00702">
    <property type="entry name" value="Hydrolase"/>
    <property type="match status" value="1"/>
</dbReference>
<comment type="catalytic activity">
    <reaction evidence="21">
        <text>Cu(+)(in) + ATP + H2O = Cu(+)(out) + ADP + phosphate + H(+)</text>
        <dbReference type="Rhea" id="RHEA:25792"/>
        <dbReference type="ChEBI" id="CHEBI:15377"/>
        <dbReference type="ChEBI" id="CHEBI:15378"/>
        <dbReference type="ChEBI" id="CHEBI:30616"/>
        <dbReference type="ChEBI" id="CHEBI:43474"/>
        <dbReference type="ChEBI" id="CHEBI:49552"/>
        <dbReference type="ChEBI" id="CHEBI:456216"/>
        <dbReference type="EC" id="7.2.2.8"/>
    </reaction>
</comment>
<dbReference type="GO" id="GO:0005886">
    <property type="term" value="C:plasma membrane"/>
    <property type="evidence" value="ECO:0007669"/>
    <property type="project" value="UniProtKB-SubCell"/>
</dbReference>
<dbReference type="PROSITE" id="PS00154">
    <property type="entry name" value="ATPASE_E1_E2"/>
    <property type="match status" value="1"/>
</dbReference>
<dbReference type="GO" id="GO:0140581">
    <property type="term" value="F:P-type monovalent copper transporter activity"/>
    <property type="evidence" value="ECO:0007669"/>
    <property type="project" value="UniProtKB-EC"/>
</dbReference>
<feature type="transmembrane region" description="Helical" evidence="22">
    <location>
        <begin position="153"/>
        <end position="174"/>
    </location>
</feature>
<feature type="transmembrane region" description="Helical" evidence="22">
    <location>
        <begin position="339"/>
        <end position="359"/>
    </location>
</feature>
<comment type="caution">
    <text evidence="25">The sequence shown here is derived from an EMBL/GenBank/DDBJ whole genome shotgun (WGS) entry which is preliminary data.</text>
</comment>
<keyword evidence="8 22" id="KW-0479">Metal-binding</keyword>
<dbReference type="EMBL" id="DVNJ01000025">
    <property type="protein sequence ID" value="HIU63066.1"/>
    <property type="molecule type" value="Genomic_DNA"/>
</dbReference>
<dbReference type="InterPro" id="IPR023298">
    <property type="entry name" value="ATPase_P-typ_TM_dom_sf"/>
</dbReference>
<keyword evidence="5" id="KW-0813">Transport</keyword>
<keyword evidence="17" id="KW-0406">Ion transport</keyword>
<dbReference type="Gene3D" id="3.40.50.1000">
    <property type="entry name" value="HAD superfamily/HAD-like"/>
    <property type="match status" value="1"/>
</dbReference>
<evidence type="ECO:0000256" key="1">
    <source>
        <dbReference type="ARBA" id="ARBA00004651"/>
    </source>
</evidence>
<dbReference type="InterPro" id="IPR001757">
    <property type="entry name" value="P_typ_ATPase"/>
</dbReference>
<evidence type="ECO:0000256" key="3">
    <source>
        <dbReference type="ARBA" id="ARBA00012517"/>
    </source>
</evidence>
<dbReference type="InterPro" id="IPR059000">
    <property type="entry name" value="ATPase_P-type_domA"/>
</dbReference>
<evidence type="ECO:0000256" key="17">
    <source>
        <dbReference type="ARBA" id="ARBA00023065"/>
    </source>
</evidence>
<evidence type="ECO:0000256" key="5">
    <source>
        <dbReference type="ARBA" id="ARBA00022448"/>
    </source>
</evidence>
<keyword evidence="7 22" id="KW-0812">Transmembrane</keyword>
<gene>
    <name evidence="25" type="ORF">IAB07_04810</name>
</gene>
<comment type="similarity">
    <text evidence="2 22">Belongs to the cation transport ATPase (P-type) (TC 3.A.3) family. Type IB subfamily.</text>
</comment>
<evidence type="ECO:0000256" key="9">
    <source>
        <dbReference type="ARBA" id="ARBA00022737"/>
    </source>
</evidence>
<evidence type="ECO:0000256" key="8">
    <source>
        <dbReference type="ARBA" id="ARBA00022723"/>
    </source>
</evidence>
<keyword evidence="15 22" id="KW-1133">Transmembrane helix</keyword>
<dbReference type="SUPFAM" id="SSF81660">
    <property type="entry name" value="Metal cation-transporting ATPase, ATP-binding domain N"/>
    <property type="match status" value="1"/>
</dbReference>
<dbReference type="SUPFAM" id="SSF55008">
    <property type="entry name" value="HMA, heavy metal-associated domain"/>
    <property type="match status" value="2"/>
</dbReference>
<dbReference type="NCBIfam" id="TIGR01494">
    <property type="entry name" value="ATPase_P-type"/>
    <property type="match status" value="1"/>
</dbReference>
<evidence type="ECO:0000256" key="22">
    <source>
        <dbReference type="RuleBase" id="RU362081"/>
    </source>
</evidence>
<evidence type="ECO:0000259" key="24">
    <source>
        <dbReference type="PROSITE" id="PS50846"/>
    </source>
</evidence>
<dbReference type="Gene3D" id="3.30.70.100">
    <property type="match status" value="2"/>
</dbReference>
<dbReference type="Proteomes" id="UP000824145">
    <property type="component" value="Unassembled WGS sequence"/>
</dbReference>
<dbReference type="GO" id="GO:0016887">
    <property type="term" value="F:ATP hydrolysis activity"/>
    <property type="evidence" value="ECO:0007669"/>
    <property type="project" value="InterPro"/>
</dbReference>
<feature type="transmembrane region" description="Helical" evidence="22">
    <location>
        <begin position="710"/>
        <end position="730"/>
    </location>
</feature>
<feature type="domain" description="HMA" evidence="24">
    <location>
        <begin position="2"/>
        <end position="68"/>
    </location>
</feature>
<dbReference type="PRINTS" id="PR00119">
    <property type="entry name" value="CATATPASE"/>
</dbReference>
<evidence type="ECO:0000256" key="21">
    <source>
        <dbReference type="ARBA" id="ARBA00049289"/>
    </source>
</evidence>
<comment type="subcellular location">
    <subcellularLocation>
        <location evidence="1">Cell membrane</location>
        <topology evidence="1">Multi-pass membrane protein</topology>
    </subcellularLocation>
</comment>
<dbReference type="AlphaFoldDB" id="A0A9D1SK17"/>
<dbReference type="EC" id="7.2.2.8" evidence="3"/>
<evidence type="ECO:0000256" key="18">
    <source>
        <dbReference type="ARBA" id="ARBA00023136"/>
    </source>
</evidence>
<reference evidence="25" key="2">
    <citation type="journal article" date="2021" name="PeerJ">
        <title>Extensive microbial diversity within the chicken gut microbiome revealed by metagenomics and culture.</title>
        <authorList>
            <person name="Gilroy R."/>
            <person name="Ravi A."/>
            <person name="Getino M."/>
            <person name="Pursley I."/>
            <person name="Horton D.L."/>
            <person name="Alikhan N.F."/>
            <person name="Baker D."/>
            <person name="Gharbi K."/>
            <person name="Hall N."/>
            <person name="Watson M."/>
            <person name="Adriaenssens E.M."/>
            <person name="Foster-Nyarko E."/>
            <person name="Jarju S."/>
            <person name="Secka A."/>
            <person name="Antonio M."/>
            <person name="Oren A."/>
            <person name="Chaudhuri R.R."/>
            <person name="La Ragione R."/>
            <person name="Hildebrand F."/>
            <person name="Pallen M.J."/>
        </authorList>
    </citation>
    <scope>NUCLEOTIDE SEQUENCE</scope>
    <source>
        <strain evidence="25">9366</strain>
    </source>
</reference>
<dbReference type="InterPro" id="IPR036163">
    <property type="entry name" value="HMA_dom_sf"/>
</dbReference>
<evidence type="ECO:0000256" key="7">
    <source>
        <dbReference type="ARBA" id="ARBA00022692"/>
    </source>
</evidence>
<keyword evidence="6 22" id="KW-1003">Cell membrane</keyword>
<name>A0A9D1SK17_9FIRM</name>
<evidence type="ECO:0000256" key="15">
    <source>
        <dbReference type="ARBA" id="ARBA00022989"/>
    </source>
</evidence>
<evidence type="ECO:0000256" key="20">
    <source>
        <dbReference type="ARBA" id="ARBA00033239"/>
    </source>
</evidence>
<dbReference type="InterPro" id="IPR023299">
    <property type="entry name" value="ATPase_P-typ_cyto_dom_N"/>
</dbReference>
<dbReference type="SFLD" id="SFLDG00002">
    <property type="entry name" value="C1.7:_P-type_atpase_like"/>
    <property type="match status" value="1"/>
</dbReference>
<evidence type="ECO:0000256" key="4">
    <source>
        <dbReference type="ARBA" id="ARBA00015102"/>
    </source>
</evidence>
<dbReference type="InterPro" id="IPR027256">
    <property type="entry name" value="P-typ_ATPase_IB"/>
</dbReference>
<dbReference type="Gene3D" id="3.40.1110.10">
    <property type="entry name" value="Calcium-transporting ATPase, cytoplasmic domain N"/>
    <property type="match status" value="1"/>
</dbReference>
<feature type="transmembrane region" description="Helical" evidence="22">
    <location>
        <begin position="677"/>
        <end position="698"/>
    </location>
</feature>
<keyword evidence="16" id="KW-0186">Copper</keyword>
<dbReference type="InterPro" id="IPR036412">
    <property type="entry name" value="HAD-like_sf"/>
</dbReference>
<keyword evidence="14" id="KW-1278">Translocase</keyword>
<dbReference type="PANTHER" id="PTHR43520">
    <property type="entry name" value="ATP7, ISOFORM B"/>
    <property type="match status" value="1"/>
</dbReference>
<dbReference type="GO" id="GO:0055070">
    <property type="term" value="P:copper ion homeostasis"/>
    <property type="evidence" value="ECO:0007669"/>
    <property type="project" value="TreeGrafter"/>
</dbReference>
<dbReference type="Pfam" id="PF00122">
    <property type="entry name" value="E1-E2_ATPase"/>
    <property type="match status" value="1"/>
</dbReference>
<dbReference type="SUPFAM" id="SSF81665">
    <property type="entry name" value="Calcium ATPase, transmembrane domain M"/>
    <property type="match status" value="1"/>
</dbReference>
<dbReference type="NCBIfam" id="TIGR00003">
    <property type="entry name" value="copper ion binding protein"/>
    <property type="match status" value="2"/>
</dbReference>